<evidence type="ECO:0008006" key="2">
    <source>
        <dbReference type="Google" id="ProtNLM"/>
    </source>
</evidence>
<name>A0A3B0YJR2_9ZZZZ</name>
<protein>
    <recommendedName>
        <fullName evidence="2">HicB-like antitoxin of toxin-antitoxin system domain-containing protein</fullName>
    </recommendedName>
</protein>
<organism evidence="1">
    <name type="scientific">hydrothermal vent metagenome</name>
    <dbReference type="NCBI Taxonomy" id="652676"/>
    <lineage>
        <taxon>unclassified sequences</taxon>
        <taxon>metagenomes</taxon>
        <taxon>ecological metagenomes</taxon>
    </lineage>
</organism>
<evidence type="ECO:0000313" key="1">
    <source>
        <dbReference type="EMBL" id="VAW81198.1"/>
    </source>
</evidence>
<dbReference type="AlphaFoldDB" id="A0A3B0YJR2"/>
<proteinExistence type="predicted"/>
<dbReference type="EMBL" id="UOFM01000386">
    <property type="protein sequence ID" value="VAW81198.1"/>
    <property type="molecule type" value="Genomic_DNA"/>
</dbReference>
<reference evidence="1" key="1">
    <citation type="submission" date="2018-06" db="EMBL/GenBank/DDBJ databases">
        <authorList>
            <person name="Zhirakovskaya E."/>
        </authorList>
    </citation>
    <scope>NUCLEOTIDE SEQUENCE</scope>
</reference>
<accession>A0A3B0YJR2</accession>
<sequence>MTKRRIKSTAIQFHVKVPVALEKEGDICIASCVPLDVVSQGATEAEATENLVEAVSLFIETSYTMGTLDEVLADCGFTPVECGGDELGNGTIDVPLPLLVAAKHAQTHAG</sequence>
<dbReference type="SUPFAM" id="SSF143100">
    <property type="entry name" value="TTHA1013/TTHA0281-like"/>
    <property type="match status" value="1"/>
</dbReference>
<gene>
    <name evidence="1" type="ORF">MNBD_GAMMA14-1357</name>
</gene>
<dbReference type="InterPro" id="IPR035069">
    <property type="entry name" value="TTHA1013/TTHA0281-like"/>
</dbReference>
<dbReference type="Gene3D" id="3.30.160.250">
    <property type="match status" value="1"/>
</dbReference>